<protein>
    <submittedName>
        <fullName evidence="1">Uncharacterized protein</fullName>
    </submittedName>
</protein>
<comment type="caution">
    <text evidence="1">The sequence shown here is derived from an EMBL/GenBank/DDBJ whole genome shotgun (WGS) entry which is preliminary data.</text>
</comment>
<dbReference type="AlphaFoldDB" id="A0A101LV99"/>
<geneLocation type="mitochondrion" evidence="1"/>
<organism evidence="1">
    <name type="scientific">Picea glauca</name>
    <name type="common">White spruce</name>
    <name type="synonym">Pinus glauca</name>
    <dbReference type="NCBI Taxonomy" id="3330"/>
    <lineage>
        <taxon>Eukaryota</taxon>
        <taxon>Viridiplantae</taxon>
        <taxon>Streptophyta</taxon>
        <taxon>Embryophyta</taxon>
        <taxon>Tracheophyta</taxon>
        <taxon>Spermatophyta</taxon>
        <taxon>Pinopsida</taxon>
        <taxon>Pinidae</taxon>
        <taxon>Conifers I</taxon>
        <taxon>Pinales</taxon>
        <taxon>Pinaceae</taxon>
        <taxon>Picea</taxon>
    </lineage>
</organism>
<proteinExistence type="predicted"/>
<sequence length="50" mass="5560">MVYIYGFRGFMVVYMVCLDEFDGPSLDGAVSSYAVSSSRSVYVLEFSLDS</sequence>
<keyword evidence="1" id="KW-0496">Mitochondrion</keyword>
<gene>
    <name evidence="1" type="ORF">ABT39_MTgene2112</name>
</gene>
<reference evidence="1" key="1">
    <citation type="journal article" date="2015" name="Genome Biol. Evol.">
        <title>Organellar Genomes of White Spruce (Picea glauca): Assembly and Annotation.</title>
        <authorList>
            <person name="Jackman S.D."/>
            <person name="Warren R.L."/>
            <person name="Gibb E.A."/>
            <person name="Vandervalk B.P."/>
            <person name="Mohamadi H."/>
            <person name="Chu J."/>
            <person name="Raymond A."/>
            <person name="Pleasance S."/>
            <person name="Coope R."/>
            <person name="Wildung M.R."/>
            <person name="Ritland C.E."/>
            <person name="Bousquet J."/>
            <person name="Jones S.J."/>
            <person name="Bohlmann J."/>
            <person name="Birol I."/>
        </authorList>
    </citation>
    <scope>NUCLEOTIDE SEQUENCE [LARGE SCALE GENOMIC DNA]</scope>
    <source>
        <tissue evidence="1">Flushing bud</tissue>
    </source>
</reference>
<dbReference type="EMBL" id="LKAM01000014">
    <property type="protein sequence ID" value="KUM46009.1"/>
    <property type="molecule type" value="Genomic_DNA"/>
</dbReference>
<accession>A0A101LV99</accession>
<name>A0A101LV99_PICGL</name>
<evidence type="ECO:0000313" key="1">
    <source>
        <dbReference type="EMBL" id="KUM46009.1"/>
    </source>
</evidence>